<dbReference type="RefSeq" id="WP_183901468.1">
    <property type="nucleotide sequence ID" value="NZ_JACIDW010000013.1"/>
</dbReference>
<evidence type="ECO:0000313" key="2">
    <source>
        <dbReference type="EMBL" id="MBB3965954.1"/>
    </source>
</evidence>
<keyword evidence="3" id="KW-1185">Reference proteome</keyword>
<sequence length="153" mass="16915">MRHWQRDLRPASFRGIRFWVDQDALSAGKRIARHEYAGGRRTVLEEAGLATSIYDVTAYLLGDVSDLQVVSLQTACLAVGPGRLVLPIDGGFMAYVENFNRSRERDRQGYIAFSFSAIPLSNETGMTLGLADVTLAYVTDIVDAAAGLERLFR</sequence>
<dbReference type="EMBL" id="JACIDW010000013">
    <property type="protein sequence ID" value="MBB3965954.1"/>
    <property type="molecule type" value="Genomic_DNA"/>
</dbReference>
<organism evidence="2 3">
    <name type="scientific">Rhizobium metallidurans</name>
    <dbReference type="NCBI Taxonomy" id="1265931"/>
    <lineage>
        <taxon>Bacteria</taxon>
        <taxon>Pseudomonadati</taxon>
        <taxon>Pseudomonadota</taxon>
        <taxon>Alphaproteobacteria</taxon>
        <taxon>Hyphomicrobiales</taxon>
        <taxon>Rhizobiaceae</taxon>
        <taxon>Rhizobium/Agrobacterium group</taxon>
        <taxon>Rhizobium</taxon>
    </lineage>
</organism>
<dbReference type="Proteomes" id="UP000582090">
    <property type="component" value="Unassembled WGS sequence"/>
</dbReference>
<name>A0A7W6CTK1_9HYPH</name>
<feature type="domain" description="DNA circulation N-terminal" evidence="1">
    <location>
        <begin position="8"/>
        <end position="90"/>
    </location>
</feature>
<evidence type="ECO:0000259" key="1">
    <source>
        <dbReference type="Pfam" id="PF07157"/>
    </source>
</evidence>
<accession>A0A7W6CTK1</accession>
<protein>
    <submittedName>
        <fullName evidence="2">Prophage DNA circulation protein</fullName>
    </submittedName>
</protein>
<proteinExistence type="predicted"/>
<dbReference type="AlphaFoldDB" id="A0A7W6CTK1"/>
<dbReference type="Pfam" id="PF07157">
    <property type="entry name" value="DNA_circ_N"/>
    <property type="match status" value="1"/>
</dbReference>
<gene>
    <name evidence="2" type="ORF">GGQ67_003635</name>
</gene>
<reference evidence="2 3" key="1">
    <citation type="submission" date="2020-08" db="EMBL/GenBank/DDBJ databases">
        <title>Genomic Encyclopedia of Type Strains, Phase IV (KMG-IV): sequencing the most valuable type-strain genomes for metagenomic binning, comparative biology and taxonomic classification.</title>
        <authorList>
            <person name="Goeker M."/>
        </authorList>
    </citation>
    <scope>NUCLEOTIDE SEQUENCE [LARGE SCALE GENOMIC DNA]</scope>
    <source>
        <strain evidence="2 3">DSM 26575</strain>
    </source>
</reference>
<comment type="caution">
    <text evidence="2">The sequence shown here is derived from an EMBL/GenBank/DDBJ whole genome shotgun (WGS) entry which is preliminary data.</text>
</comment>
<dbReference type="InterPro" id="IPR009826">
    <property type="entry name" value="DNA_circ_N"/>
</dbReference>
<evidence type="ECO:0000313" key="3">
    <source>
        <dbReference type="Proteomes" id="UP000582090"/>
    </source>
</evidence>